<gene>
    <name evidence="1" type="ORF">FHS09_003962</name>
</gene>
<dbReference type="AlphaFoldDB" id="A0A7W4WF66"/>
<protein>
    <submittedName>
        <fullName evidence="1">Uncharacterized protein</fullName>
    </submittedName>
</protein>
<dbReference type="Proteomes" id="UP000535937">
    <property type="component" value="Unassembled WGS sequence"/>
</dbReference>
<reference evidence="1 2" key="1">
    <citation type="submission" date="2020-08" db="EMBL/GenBank/DDBJ databases">
        <title>Genomic Encyclopedia of Type Strains, Phase III (KMG-III): the genomes of soil and plant-associated and newly described type strains.</title>
        <authorList>
            <person name="Whitman W."/>
        </authorList>
    </citation>
    <scope>NUCLEOTIDE SEQUENCE [LARGE SCALE GENOMIC DNA]</scope>
    <source>
        <strain evidence="1 2">CECT 8799</strain>
    </source>
</reference>
<proteinExistence type="predicted"/>
<sequence>MLPPNIDQYIRTLAQPNNIQTTCSPPQEFQAYATNFQRDSQAGFGYSRSKDGLTRIDQLVATASRINTLDYMRIAFVSEQLLRALYTWTTGFNPSAPNQQLDLSGINRRRNAVLALMGGAYCWYKQSWEAAGSESLAINHINNRGDIPFAMYNYRFSRNGFNLHQAPNRLYRGDTRPPAMLWQAGGFYPKMMGTNRFDPHLGTGASNQVISSTTDANLVTRFAWHNRVYCPKRYYYIYDAANRPISGFIYEFDKSGHQCVEVAGTTPGREVAFLAIPNQFIRRFRMRYYAGSQNNIQVSDWMYYNQASVQNIRIESDEKRWKQLKNQFHSNRVS</sequence>
<evidence type="ECO:0000313" key="1">
    <source>
        <dbReference type="EMBL" id="MBB3063110.1"/>
    </source>
</evidence>
<accession>A0A7W4WF66</accession>
<dbReference type="EMBL" id="JACHWZ010000024">
    <property type="protein sequence ID" value="MBB3063110.1"/>
    <property type="molecule type" value="Genomic_DNA"/>
</dbReference>
<dbReference type="Gene3D" id="3.90.210.10">
    <property type="entry name" value="Heat-Labile Enterotoxin, subunit A"/>
    <property type="match status" value="1"/>
</dbReference>
<name>A0A7W4WF66_9GAMM</name>
<keyword evidence="2" id="KW-1185">Reference proteome</keyword>
<evidence type="ECO:0000313" key="2">
    <source>
        <dbReference type="Proteomes" id="UP000535937"/>
    </source>
</evidence>
<organism evidence="1 2">
    <name type="scientific">Microbulbifer rhizosphaerae</name>
    <dbReference type="NCBI Taxonomy" id="1562603"/>
    <lineage>
        <taxon>Bacteria</taxon>
        <taxon>Pseudomonadati</taxon>
        <taxon>Pseudomonadota</taxon>
        <taxon>Gammaproteobacteria</taxon>
        <taxon>Cellvibrionales</taxon>
        <taxon>Microbulbiferaceae</taxon>
        <taxon>Microbulbifer</taxon>
    </lineage>
</organism>
<dbReference type="RefSeq" id="WP_183462996.1">
    <property type="nucleotide sequence ID" value="NZ_JACHWZ010000024.1"/>
</dbReference>
<dbReference type="SUPFAM" id="SSF56399">
    <property type="entry name" value="ADP-ribosylation"/>
    <property type="match status" value="1"/>
</dbReference>
<comment type="caution">
    <text evidence="1">The sequence shown here is derived from an EMBL/GenBank/DDBJ whole genome shotgun (WGS) entry which is preliminary data.</text>
</comment>